<dbReference type="PANTHER" id="PTHR45786">
    <property type="entry name" value="DNA BINDING PROTEIN-LIKE"/>
    <property type="match status" value="1"/>
</dbReference>
<dbReference type="PANTHER" id="PTHR45786:SF74">
    <property type="entry name" value="ATP-DEPENDENT DNA HELICASE"/>
    <property type="match status" value="1"/>
</dbReference>
<dbReference type="Proteomes" id="UP001630127">
    <property type="component" value="Unassembled WGS sequence"/>
</dbReference>
<evidence type="ECO:0000313" key="3">
    <source>
        <dbReference type="Proteomes" id="UP001630127"/>
    </source>
</evidence>
<protein>
    <submittedName>
        <fullName evidence="2">Uncharacterized protein</fullName>
    </submittedName>
</protein>
<gene>
    <name evidence="2" type="ORF">ACH5RR_011929</name>
</gene>
<evidence type="ECO:0000313" key="2">
    <source>
        <dbReference type="EMBL" id="KAL3527273.1"/>
    </source>
</evidence>
<name>A0ABD3A7W6_9GENT</name>
<sequence length="337" mass="38723">MLKCLGKKNELLRRRREHYAKKKKEKDTALKSSSLKNQHNRSKDFDKKNVCKIGVQDIETGVCFTENDATQNELPQSNNDLSLFSDENLVEILDYCVHCGAKRFHLEPPNFCCAGGEVSFVITPMPYDLMRLYCGLDEQSTEFRKNIRTHNNSLTFTSIGSNLKPSTDPPFGIQLSFYDTKEELSRRLDASPRFRESTVKLLISVFGQNSYAKFFKGLRDIPNLENQTIILNSNPRLDQRLYNFLSSSQVAAIFTESDDQTLDKSTHIQNKELPMEQVHAHLKTKIFIAHIRSAKTRATNPFQCYTLNYYFEDIEEARENHNLIGDAIALMPSQTQC</sequence>
<keyword evidence="3" id="KW-1185">Reference proteome</keyword>
<feature type="region of interest" description="Disordered" evidence="1">
    <location>
        <begin position="19"/>
        <end position="41"/>
    </location>
</feature>
<dbReference type="AlphaFoldDB" id="A0ABD3A7W6"/>
<dbReference type="EMBL" id="JBJUIK010000005">
    <property type="protein sequence ID" value="KAL3527273.1"/>
    <property type="molecule type" value="Genomic_DNA"/>
</dbReference>
<accession>A0ABD3A7W6</accession>
<reference evidence="2 3" key="1">
    <citation type="submission" date="2024-11" db="EMBL/GenBank/DDBJ databases">
        <title>A near-complete genome assembly of Cinchona calisaya.</title>
        <authorList>
            <person name="Lian D.C."/>
            <person name="Zhao X.W."/>
            <person name="Wei L."/>
        </authorList>
    </citation>
    <scope>NUCLEOTIDE SEQUENCE [LARGE SCALE GENOMIC DNA]</scope>
    <source>
        <tissue evidence="2">Nenye</tissue>
    </source>
</reference>
<comment type="caution">
    <text evidence="2">The sequence shown here is derived from an EMBL/GenBank/DDBJ whole genome shotgun (WGS) entry which is preliminary data.</text>
</comment>
<organism evidence="2 3">
    <name type="scientific">Cinchona calisaya</name>
    <dbReference type="NCBI Taxonomy" id="153742"/>
    <lineage>
        <taxon>Eukaryota</taxon>
        <taxon>Viridiplantae</taxon>
        <taxon>Streptophyta</taxon>
        <taxon>Embryophyta</taxon>
        <taxon>Tracheophyta</taxon>
        <taxon>Spermatophyta</taxon>
        <taxon>Magnoliopsida</taxon>
        <taxon>eudicotyledons</taxon>
        <taxon>Gunneridae</taxon>
        <taxon>Pentapetalae</taxon>
        <taxon>asterids</taxon>
        <taxon>lamiids</taxon>
        <taxon>Gentianales</taxon>
        <taxon>Rubiaceae</taxon>
        <taxon>Cinchonoideae</taxon>
        <taxon>Cinchoneae</taxon>
        <taxon>Cinchona</taxon>
    </lineage>
</organism>
<proteinExistence type="predicted"/>
<evidence type="ECO:0000256" key="1">
    <source>
        <dbReference type="SAM" id="MobiDB-lite"/>
    </source>
</evidence>